<accession>A0A4U1IU96</accession>
<name>A0A4U1IU96_9BACT</name>
<gene>
    <name evidence="1" type="ORF">E8A74_43100</name>
</gene>
<keyword evidence="2" id="KW-1185">Reference proteome</keyword>
<dbReference type="RefSeq" id="WP_136934978.1">
    <property type="nucleotide sequence ID" value="NZ_SSMQ01000077.1"/>
</dbReference>
<dbReference type="AlphaFoldDB" id="A0A4U1IU96"/>
<evidence type="ECO:0000313" key="1">
    <source>
        <dbReference type="EMBL" id="TKC97983.1"/>
    </source>
</evidence>
<reference evidence="1 2" key="1">
    <citation type="submission" date="2019-04" db="EMBL/GenBank/DDBJ databases">
        <authorList>
            <person name="Li Y."/>
            <person name="Wang J."/>
        </authorList>
    </citation>
    <scope>NUCLEOTIDE SEQUENCE [LARGE SCALE GENOMIC DNA]</scope>
    <source>
        <strain evidence="1 2">DSM 14668</strain>
    </source>
</reference>
<comment type="caution">
    <text evidence="1">The sequence shown here is derived from an EMBL/GenBank/DDBJ whole genome shotgun (WGS) entry which is preliminary data.</text>
</comment>
<evidence type="ECO:0000313" key="2">
    <source>
        <dbReference type="Proteomes" id="UP000309215"/>
    </source>
</evidence>
<proteinExistence type="predicted"/>
<sequence length="108" mass="12514">MTQSKFMVELRPYGKSWDVFAEGQRIGHVRPRAKDGLLFVFCFGRRIGHVRAGENFMGFSRYVVFPFTPVPTLQEAIALLFTEYRQLVVNLGEEPDPELARRYSEGER</sequence>
<organism evidence="1 2">
    <name type="scientific">Polyangium fumosum</name>
    <dbReference type="NCBI Taxonomy" id="889272"/>
    <lineage>
        <taxon>Bacteria</taxon>
        <taxon>Pseudomonadati</taxon>
        <taxon>Myxococcota</taxon>
        <taxon>Polyangia</taxon>
        <taxon>Polyangiales</taxon>
        <taxon>Polyangiaceae</taxon>
        <taxon>Polyangium</taxon>
    </lineage>
</organism>
<protein>
    <submittedName>
        <fullName evidence="1">Uncharacterized protein</fullName>
    </submittedName>
</protein>
<dbReference type="EMBL" id="SSMQ01000077">
    <property type="protein sequence ID" value="TKC97983.1"/>
    <property type="molecule type" value="Genomic_DNA"/>
</dbReference>
<dbReference type="Proteomes" id="UP000309215">
    <property type="component" value="Unassembled WGS sequence"/>
</dbReference>